<feature type="non-terminal residue" evidence="1">
    <location>
        <position position="117"/>
    </location>
</feature>
<sequence length="117" mass="12997">MNYLKYNNSLTLNSTFDSTTSRPQIKRHGNIRYQGSERVAGLNNNTLIELRCSAGVLRTIKLEFTLIENASNEIGLIPAIRSSDVEVYGMIIYSYEGGIPSGMTTIQALRQYTISAS</sequence>
<accession>A0ABN7WIB1</accession>
<protein>
    <submittedName>
        <fullName evidence="1">42697_t:CDS:1</fullName>
    </submittedName>
</protein>
<reference evidence="1 2" key="1">
    <citation type="submission" date="2021-06" db="EMBL/GenBank/DDBJ databases">
        <authorList>
            <person name="Kallberg Y."/>
            <person name="Tangrot J."/>
            <person name="Rosling A."/>
        </authorList>
    </citation>
    <scope>NUCLEOTIDE SEQUENCE [LARGE SCALE GENOMIC DNA]</scope>
    <source>
        <strain evidence="1 2">120-4 pot B 10/14</strain>
    </source>
</reference>
<evidence type="ECO:0000313" key="2">
    <source>
        <dbReference type="Proteomes" id="UP000789901"/>
    </source>
</evidence>
<gene>
    <name evidence="1" type="ORF">GMARGA_LOCUS31379</name>
</gene>
<proteinExistence type="predicted"/>
<dbReference type="Proteomes" id="UP000789901">
    <property type="component" value="Unassembled WGS sequence"/>
</dbReference>
<name>A0ABN7WIB1_GIGMA</name>
<dbReference type="EMBL" id="CAJVQB010046684">
    <property type="protein sequence ID" value="CAG8833089.1"/>
    <property type="molecule type" value="Genomic_DNA"/>
</dbReference>
<organism evidence="1 2">
    <name type="scientific">Gigaspora margarita</name>
    <dbReference type="NCBI Taxonomy" id="4874"/>
    <lineage>
        <taxon>Eukaryota</taxon>
        <taxon>Fungi</taxon>
        <taxon>Fungi incertae sedis</taxon>
        <taxon>Mucoromycota</taxon>
        <taxon>Glomeromycotina</taxon>
        <taxon>Glomeromycetes</taxon>
        <taxon>Diversisporales</taxon>
        <taxon>Gigasporaceae</taxon>
        <taxon>Gigaspora</taxon>
    </lineage>
</organism>
<keyword evidence="2" id="KW-1185">Reference proteome</keyword>
<evidence type="ECO:0000313" key="1">
    <source>
        <dbReference type="EMBL" id="CAG8833089.1"/>
    </source>
</evidence>
<comment type="caution">
    <text evidence="1">The sequence shown here is derived from an EMBL/GenBank/DDBJ whole genome shotgun (WGS) entry which is preliminary data.</text>
</comment>